<dbReference type="InterPro" id="IPR001932">
    <property type="entry name" value="PPM-type_phosphatase-like_dom"/>
</dbReference>
<dbReference type="InterPro" id="IPR000700">
    <property type="entry name" value="PAS-assoc_C"/>
</dbReference>
<name>A0ABW8SYD5_9CLOT</name>
<proteinExistence type="predicted"/>
<dbReference type="SMART" id="SM00331">
    <property type="entry name" value="PP2C_SIG"/>
    <property type="match status" value="1"/>
</dbReference>
<evidence type="ECO:0000259" key="2">
    <source>
        <dbReference type="PROSITE" id="PS50112"/>
    </source>
</evidence>
<dbReference type="PROSITE" id="PS50113">
    <property type="entry name" value="PAC"/>
    <property type="match status" value="1"/>
</dbReference>
<accession>A0ABW8SYD5</accession>
<reference evidence="4 5" key="1">
    <citation type="submission" date="2024-11" db="EMBL/GenBank/DDBJ databases">
        <authorList>
            <person name="Heng Y.C."/>
            <person name="Lim A.C.H."/>
            <person name="Lee J.K.Y."/>
            <person name="Kittelmann S."/>
        </authorList>
    </citation>
    <scope>NUCLEOTIDE SEQUENCE [LARGE SCALE GENOMIC DNA]</scope>
    <source>
        <strain evidence="4 5">WILCCON 0185</strain>
    </source>
</reference>
<dbReference type="InterPro" id="IPR036457">
    <property type="entry name" value="PPM-type-like_dom_sf"/>
</dbReference>
<dbReference type="InterPro" id="IPR013767">
    <property type="entry name" value="PAS_fold"/>
</dbReference>
<dbReference type="Pfam" id="PF00989">
    <property type="entry name" value="PAS"/>
    <property type="match status" value="1"/>
</dbReference>
<protein>
    <submittedName>
        <fullName evidence="4">PAS domain S-box protein</fullName>
    </submittedName>
</protein>
<dbReference type="InterPro" id="IPR000014">
    <property type="entry name" value="PAS"/>
</dbReference>
<keyword evidence="1" id="KW-0378">Hydrolase</keyword>
<evidence type="ECO:0000313" key="4">
    <source>
        <dbReference type="EMBL" id="MFL0245473.1"/>
    </source>
</evidence>
<comment type="caution">
    <text evidence="4">The sequence shown here is derived from an EMBL/GenBank/DDBJ whole genome shotgun (WGS) entry which is preliminary data.</text>
</comment>
<dbReference type="PANTHER" id="PTHR43156:SF2">
    <property type="entry name" value="STAGE II SPORULATION PROTEIN E"/>
    <property type="match status" value="1"/>
</dbReference>
<dbReference type="NCBIfam" id="TIGR00229">
    <property type="entry name" value="sensory_box"/>
    <property type="match status" value="1"/>
</dbReference>
<keyword evidence="5" id="KW-1185">Reference proteome</keyword>
<dbReference type="Proteomes" id="UP001623591">
    <property type="component" value="Unassembled WGS sequence"/>
</dbReference>
<evidence type="ECO:0000313" key="5">
    <source>
        <dbReference type="Proteomes" id="UP001623591"/>
    </source>
</evidence>
<organism evidence="4 5">
    <name type="scientific">Candidatus Clostridium stratigraminis</name>
    <dbReference type="NCBI Taxonomy" id="3381661"/>
    <lineage>
        <taxon>Bacteria</taxon>
        <taxon>Bacillati</taxon>
        <taxon>Bacillota</taxon>
        <taxon>Clostridia</taxon>
        <taxon>Eubacteriales</taxon>
        <taxon>Clostridiaceae</taxon>
        <taxon>Clostridium</taxon>
    </lineage>
</organism>
<dbReference type="Gene3D" id="3.60.40.10">
    <property type="entry name" value="PPM-type phosphatase domain"/>
    <property type="match status" value="1"/>
</dbReference>
<dbReference type="Pfam" id="PF07228">
    <property type="entry name" value="SpoIIE"/>
    <property type="match status" value="1"/>
</dbReference>
<dbReference type="SMART" id="SM00091">
    <property type="entry name" value="PAS"/>
    <property type="match status" value="2"/>
</dbReference>
<feature type="domain" description="PAS" evidence="2">
    <location>
        <begin position="148"/>
        <end position="217"/>
    </location>
</feature>
<dbReference type="Gene3D" id="3.30.450.20">
    <property type="entry name" value="PAS domain"/>
    <property type="match status" value="2"/>
</dbReference>
<evidence type="ECO:0000259" key="3">
    <source>
        <dbReference type="PROSITE" id="PS50113"/>
    </source>
</evidence>
<dbReference type="InterPro" id="IPR013656">
    <property type="entry name" value="PAS_4"/>
</dbReference>
<dbReference type="CDD" id="cd00130">
    <property type="entry name" value="PAS"/>
    <property type="match status" value="1"/>
</dbReference>
<dbReference type="InterPro" id="IPR035965">
    <property type="entry name" value="PAS-like_dom_sf"/>
</dbReference>
<feature type="domain" description="PAC" evidence="3">
    <location>
        <begin position="94"/>
        <end position="147"/>
    </location>
</feature>
<dbReference type="PANTHER" id="PTHR43156">
    <property type="entry name" value="STAGE II SPORULATION PROTEIN E-RELATED"/>
    <property type="match status" value="1"/>
</dbReference>
<sequence>MKAANSYNELKEYDLNVIMETSNFNYAVLLNGILKGITDIIGVYKPDGTIMFYNDVGYAFFNTTHEQVVGKKCFESLGRSCRCKVCTTEMALKTRSLVRIEKYIPELDKYMDCRCNPVIDRDGKVVLVVEQLRDITERRKLENAVKESEERYKKIVELSPDGIVIISEDKVVLANNAAAKILGQSIEEIINKDVAQYVAPDYIHILKERMKQILEKEISINQFDYKLLNLDGSTIDIQVSSSFLIHGGKPSIQCVLRNITDFKKQLNNASKIQRQSLIKEFPIANKALMETIYLPAKTVSGDNYCIYEINENFAIGIIYDVSGKGITAALNVSAFNVLFNEAIIKYKNPMDILVYLNQKASDYLGENYVAANCFSFDFIRKEAVIVGAGVSRFAFSKKNQYLKEKIVKGAFIGMFPNSKFDEMRISFDKGDRFCFFTDGFDELFDSKDGILNLPNAETLEKLKQEIDNNLLSKSLIVENVMDDCTLLAIEII</sequence>
<gene>
    <name evidence="4" type="ORF">ACJDUG_00600</name>
</gene>
<dbReference type="InterPro" id="IPR052016">
    <property type="entry name" value="Bact_Sigma-Reg"/>
</dbReference>
<dbReference type="Pfam" id="PF08448">
    <property type="entry name" value="PAS_4"/>
    <property type="match status" value="1"/>
</dbReference>
<dbReference type="SUPFAM" id="SSF55785">
    <property type="entry name" value="PYP-like sensor domain (PAS domain)"/>
    <property type="match status" value="2"/>
</dbReference>
<dbReference type="EMBL" id="JBJHZZ010000001">
    <property type="protein sequence ID" value="MFL0245473.1"/>
    <property type="molecule type" value="Genomic_DNA"/>
</dbReference>
<dbReference type="PROSITE" id="PS50112">
    <property type="entry name" value="PAS"/>
    <property type="match status" value="1"/>
</dbReference>
<evidence type="ECO:0000256" key="1">
    <source>
        <dbReference type="ARBA" id="ARBA00022801"/>
    </source>
</evidence>
<dbReference type="RefSeq" id="WP_406767937.1">
    <property type="nucleotide sequence ID" value="NZ_JBJHZZ010000001.1"/>
</dbReference>